<dbReference type="GO" id="GO:0005829">
    <property type="term" value="C:cytosol"/>
    <property type="evidence" value="ECO:0007669"/>
    <property type="project" value="TreeGrafter"/>
</dbReference>
<dbReference type="PANTHER" id="PTHR11138:SF5">
    <property type="entry name" value="METHIONYL-TRNA FORMYLTRANSFERASE, MITOCHONDRIAL"/>
    <property type="match status" value="1"/>
</dbReference>
<dbReference type="AlphaFoldDB" id="A0A6S6STK1"/>
<feature type="domain" description="Formyl transferase N-terminal" evidence="1">
    <location>
        <begin position="87"/>
        <end position="211"/>
    </location>
</feature>
<evidence type="ECO:0000259" key="1">
    <source>
        <dbReference type="Pfam" id="PF00551"/>
    </source>
</evidence>
<name>A0A6S6STK1_9GAMM</name>
<accession>A0A6S6STK1</accession>
<dbReference type="EMBL" id="CACVAY010000035">
    <property type="protein sequence ID" value="CAA6807965.1"/>
    <property type="molecule type" value="Genomic_DNA"/>
</dbReference>
<dbReference type="GO" id="GO:0004479">
    <property type="term" value="F:methionyl-tRNA formyltransferase activity"/>
    <property type="evidence" value="ECO:0007669"/>
    <property type="project" value="TreeGrafter"/>
</dbReference>
<dbReference type="Pfam" id="PF00551">
    <property type="entry name" value="Formyl_trans_N"/>
    <property type="match status" value="1"/>
</dbReference>
<protein>
    <recommendedName>
        <fullName evidence="1">Formyl transferase N-terminal domain-containing protein</fullName>
    </recommendedName>
</protein>
<gene>
    <name evidence="2" type="ORF">HELGO_WM33499</name>
</gene>
<sequence length="252" mass="28774">MKHIIFCTYPSIYSSIVLQQLLNSQHIHVDAIIASTVTKKNSRFPSLSILKNSGLRYASYLWIITTLFGLLPRKRLLSVPEMAKNKDIPYFKTSDINNKTSLSFLKQHPASHLLSAHFNQIIDTSLSGFSERQCINIHPSLLPKNKGLDPVFYALLREETQQGITLHSISDDIDGGDIYAQQEMETLLGSSLFTVNTQLFEMGSKLFIQVLDIEKDAMPQDTEGNYDSWPQRKDCRKVNNMINLRHFFSTIY</sequence>
<reference evidence="2" key="1">
    <citation type="submission" date="2020-01" db="EMBL/GenBank/DDBJ databases">
        <authorList>
            <person name="Meier V. D."/>
            <person name="Meier V D."/>
        </authorList>
    </citation>
    <scope>NUCLEOTIDE SEQUENCE</scope>
    <source>
        <strain evidence="2">HLG_WM_MAG_07</strain>
    </source>
</reference>
<dbReference type="PANTHER" id="PTHR11138">
    <property type="entry name" value="METHIONYL-TRNA FORMYLTRANSFERASE"/>
    <property type="match status" value="1"/>
</dbReference>
<dbReference type="Gene3D" id="3.40.50.170">
    <property type="entry name" value="Formyl transferase, N-terminal domain"/>
    <property type="match status" value="1"/>
</dbReference>
<proteinExistence type="predicted"/>
<dbReference type="InterPro" id="IPR002376">
    <property type="entry name" value="Formyl_transf_N"/>
</dbReference>
<dbReference type="SUPFAM" id="SSF53328">
    <property type="entry name" value="Formyltransferase"/>
    <property type="match status" value="1"/>
</dbReference>
<evidence type="ECO:0000313" key="2">
    <source>
        <dbReference type="EMBL" id="CAA6807965.1"/>
    </source>
</evidence>
<organism evidence="2">
    <name type="scientific">uncultured Thiotrichaceae bacterium</name>
    <dbReference type="NCBI Taxonomy" id="298394"/>
    <lineage>
        <taxon>Bacteria</taxon>
        <taxon>Pseudomonadati</taxon>
        <taxon>Pseudomonadota</taxon>
        <taxon>Gammaproteobacteria</taxon>
        <taxon>Thiotrichales</taxon>
        <taxon>Thiotrichaceae</taxon>
        <taxon>environmental samples</taxon>
    </lineage>
</organism>
<dbReference type="InterPro" id="IPR036477">
    <property type="entry name" value="Formyl_transf_N_sf"/>
</dbReference>